<feature type="compositionally biased region" description="Polar residues" evidence="1">
    <location>
        <begin position="85"/>
        <end position="97"/>
    </location>
</feature>
<evidence type="ECO:0000256" key="1">
    <source>
        <dbReference type="SAM" id="MobiDB-lite"/>
    </source>
</evidence>
<dbReference type="Proteomes" id="UP001266305">
    <property type="component" value="Unassembled WGS sequence"/>
</dbReference>
<feature type="region of interest" description="Disordered" evidence="1">
    <location>
        <begin position="49"/>
        <end position="267"/>
    </location>
</feature>
<accession>A0ABQ9TQ37</accession>
<evidence type="ECO:0008006" key="4">
    <source>
        <dbReference type="Google" id="ProtNLM"/>
    </source>
</evidence>
<keyword evidence="3" id="KW-1185">Reference proteome</keyword>
<feature type="compositionally biased region" description="Low complexity" evidence="1">
    <location>
        <begin position="254"/>
        <end position="267"/>
    </location>
</feature>
<evidence type="ECO:0000313" key="3">
    <source>
        <dbReference type="Proteomes" id="UP001266305"/>
    </source>
</evidence>
<feature type="compositionally biased region" description="Polar residues" evidence="1">
    <location>
        <begin position="175"/>
        <end position="210"/>
    </location>
</feature>
<feature type="compositionally biased region" description="Polar residues" evidence="1">
    <location>
        <begin position="114"/>
        <end position="140"/>
    </location>
</feature>
<gene>
    <name evidence="2" type="ORF">P7K49_032783</name>
</gene>
<sequence>MCTDPCMGWHESVRWSTSSLLRVAARPVDSPHAHGRQPHRAQACLTPTRPSLCSEAKPDPAAEGQVKQPLGPCKDLLAGEKGATPGSQPSTESSPDTQPVAPASPSGPGKAQRVSLNATSEKPQFRTLTTSSGSQDQLPSGSAAGSRPSRKAQGQRQAQRNSRRPQPHTRPPGTSPSQLAVQSPGPLQQPNVTSSPASPGDQPPNSTNSPMQPPSKPPSKPEDTASKTTGQTQKQSSKEPASGTSARELVPCHSESSLESTSESTTEIACSWPHRLPCLQHYWRLKHLAC</sequence>
<dbReference type="EMBL" id="JASSZA010000019">
    <property type="protein sequence ID" value="KAK2086876.1"/>
    <property type="molecule type" value="Genomic_DNA"/>
</dbReference>
<evidence type="ECO:0000313" key="2">
    <source>
        <dbReference type="EMBL" id="KAK2086876.1"/>
    </source>
</evidence>
<protein>
    <recommendedName>
        <fullName evidence="4">Receptor expression-enhancing protein 6</fullName>
    </recommendedName>
</protein>
<feature type="compositionally biased region" description="Polar residues" evidence="1">
    <location>
        <begin position="226"/>
        <end position="245"/>
    </location>
</feature>
<reference evidence="2 3" key="1">
    <citation type="submission" date="2023-05" db="EMBL/GenBank/DDBJ databases">
        <title>B98-5 Cell Line De Novo Hybrid Assembly: An Optical Mapping Approach.</title>
        <authorList>
            <person name="Kananen K."/>
            <person name="Auerbach J.A."/>
            <person name="Kautto E."/>
            <person name="Blachly J.S."/>
        </authorList>
    </citation>
    <scope>NUCLEOTIDE SEQUENCE [LARGE SCALE GENOMIC DNA]</scope>
    <source>
        <strain evidence="2">B95-8</strain>
        <tissue evidence="2">Cell line</tissue>
    </source>
</reference>
<proteinExistence type="predicted"/>
<organism evidence="2 3">
    <name type="scientific">Saguinus oedipus</name>
    <name type="common">Cotton-top tamarin</name>
    <name type="synonym">Oedipomidas oedipus</name>
    <dbReference type="NCBI Taxonomy" id="9490"/>
    <lineage>
        <taxon>Eukaryota</taxon>
        <taxon>Metazoa</taxon>
        <taxon>Chordata</taxon>
        <taxon>Craniata</taxon>
        <taxon>Vertebrata</taxon>
        <taxon>Euteleostomi</taxon>
        <taxon>Mammalia</taxon>
        <taxon>Eutheria</taxon>
        <taxon>Euarchontoglires</taxon>
        <taxon>Primates</taxon>
        <taxon>Haplorrhini</taxon>
        <taxon>Platyrrhini</taxon>
        <taxon>Cebidae</taxon>
        <taxon>Callitrichinae</taxon>
        <taxon>Saguinus</taxon>
    </lineage>
</organism>
<name>A0ABQ9TQ37_SAGOE</name>
<comment type="caution">
    <text evidence="2">The sequence shown here is derived from an EMBL/GenBank/DDBJ whole genome shotgun (WGS) entry which is preliminary data.</text>
</comment>